<dbReference type="Proteomes" id="UP000245474">
    <property type="component" value="Unassembled WGS sequence"/>
</dbReference>
<dbReference type="UniPathway" id="UPA00619">
    <property type="reaction ID" value="UER00675"/>
</dbReference>
<dbReference type="InterPro" id="IPR037523">
    <property type="entry name" value="VOC_core"/>
</dbReference>
<proteinExistence type="inferred from homology"/>
<evidence type="ECO:0000256" key="2">
    <source>
        <dbReference type="ARBA" id="ARBA00010363"/>
    </source>
</evidence>
<dbReference type="Pfam" id="PF00903">
    <property type="entry name" value="Glyoxalase"/>
    <property type="match status" value="1"/>
</dbReference>
<dbReference type="InterPro" id="IPR018146">
    <property type="entry name" value="Glyoxalase_1_CS"/>
</dbReference>
<keyword evidence="5 9" id="KW-0479">Metal-binding</keyword>
<feature type="domain" description="VOC" evidence="11">
    <location>
        <begin position="23"/>
        <end position="170"/>
    </location>
</feature>
<dbReference type="PROSITE" id="PS00934">
    <property type="entry name" value="GLYOXALASE_I_1"/>
    <property type="match status" value="1"/>
</dbReference>
<evidence type="ECO:0000256" key="1">
    <source>
        <dbReference type="ARBA" id="ARBA00005008"/>
    </source>
</evidence>
<dbReference type="InterPro" id="IPR004361">
    <property type="entry name" value="Glyoxalase_1"/>
</dbReference>
<evidence type="ECO:0000256" key="7">
    <source>
        <dbReference type="ARBA" id="ARBA00023239"/>
    </source>
</evidence>
<dbReference type="OrthoDB" id="9789841at2"/>
<dbReference type="CDD" id="cd07233">
    <property type="entry name" value="GlxI_Zn"/>
    <property type="match status" value="1"/>
</dbReference>
<evidence type="ECO:0000259" key="11">
    <source>
        <dbReference type="PROSITE" id="PS51819"/>
    </source>
</evidence>
<evidence type="ECO:0000256" key="5">
    <source>
        <dbReference type="ARBA" id="ARBA00022723"/>
    </source>
</evidence>
<comment type="similarity">
    <text evidence="2 10">Belongs to the glyoxalase I family.</text>
</comment>
<comment type="cofactor">
    <cofactor evidence="10">
        <name>Ni(2+)</name>
        <dbReference type="ChEBI" id="CHEBI:49786"/>
    </cofactor>
    <text evidence="10">Binds 1 nickel ion per subunit.</text>
</comment>
<comment type="catalytic activity">
    <reaction evidence="10">
        <text>(R)-S-lactoylglutathione = methylglyoxal + glutathione</text>
        <dbReference type="Rhea" id="RHEA:19069"/>
        <dbReference type="ChEBI" id="CHEBI:17158"/>
        <dbReference type="ChEBI" id="CHEBI:57474"/>
        <dbReference type="ChEBI" id="CHEBI:57925"/>
        <dbReference type="EC" id="4.4.1.5"/>
    </reaction>
</comment>
<dbReference type="EMBL" id="QFFI01000004">
    <property type="protein sequence ID" value="PWG64874.1"/>
    <property type="molecule type" value="Genomic_DNA"/>
</dbReference>
<gene>
    <name evidence="12" type="primary">gloA</name>
    <name evidence="12" type="ORF">DEM34_03505</name>
</gene>
<dbReference type="PANTHER" id="PTHR10374">
    <property type="entry name" value="LACTOYLGLUTATHIONE LYASE GLYOXALASE I"/>
    <property type="match status" value="1"/>
</dbReference>
<organism evidence="12 13">
    <name type="scientific">Sediminicurvatus halobius</name>
    <dbReference type="NCBI Taxonomy" id="2182432"/>
    <lineage>
        <taxon>Bacteria</taxon>
        <taxon>Pseudomonadati</taxon>
        <taxon>Pseudomonadota</taxon>
        <taxon>Gammaproteobacteria</taxon>
        <taxon>Chromatiales</taxon>
        <taxon>Ectothiorhodospiraceae</taxon>
        <taxon>Sediminicurvatus</taxon>
    </lineage>
</organism>
<dbReference type="AlphaFoldDB" id="A0A2U2N7D4"/>
<keyword evidence="7 10" id="KW-0456">Lyase</keyword>
<dbReference type="PROSITE" id="PS00935">
    <property type="entry name" value="GLYOXALASE_I_2"/>
    <property type="match status" value="1"/>
</dbReference>
<accession>A0A2U2N7D4</accession>
<dbReference type="PROSITE" id="PS51819">
    <property type="entry name" value="VOC"/>
    <property type="match status" value="1"/>
</dbReference>
<dbReference type="Gene3D" id="3.10.180.10">
    <property type="entry name" value="2,3-Dihydroxybiphenyl 1,2-Dioxygenase, domain 1"/>
    <property type="match status" value="1"/>
</dbReference>
<comment type="caution">
    <text evidence="12">The sequence shown here is derived from an EMBL/GenBank/DDBJ whole genome shotgun (WGS) entry which is preliminary data.</text>
</comment>
<dbReference type="RefSeq" id="WP_109676309.1">
    <property type="nucleotide sequence ID" value="NZ_CP086615.1"/>
</dbReference>
<comment type="cofactor">
    <cofactor evidence="9">
        <name>Zn(2+)</name>
        <dbReference type="ChEBI" id="CHEBI:29105"/>
    </cofactor>
    <text evidence="9">Binds 1 zinc ion per subunit. In the homodimer, two zinc ions are bound between subunits.</text>
</comment>
<evidence type="ECO:0000313" key="13">
    <source>
        <dbReference type="Proteomes" id="UP000245474"/>
    </source>
</evidence>
<evidence type="ECO:0000256" key="6">
    <source>
        <dbReference type="ARBA" id="ARBA00022833"/>
    </source>
</evidence>
<dbReference type="GO" id="GO:0046872">
    <property type="term" value="F:metal ion binding"/>
    <property type="evidence" value="ECO:0007669"/>
    <property type="project" value="UniProtKB-UniRule"/>
</dbReference>
<feature type="binding site" evidence="9">
    <location>
        <position position="93"/>
    </location>
    <ligand>
        <name>Zn(2+)</name>
        <dbReference type="ChEBI" id="CHEBI:29105"/>
        <note>ligand shared between dimeric partners</note>
    </ligand>
</feature>
<comment type="function">
    <text evidence="10">Catalyzes the conversion of hemimercaptal, formed from methylglyoxal and glutathione, to S-lactoylglutathione.</text>
</comment>
<evidence type="ECO:0000256" key="4">
    <source>
        <dbReference type="ARBA" id="ARBA00022596"/>
    </source>
</evidence>
<keyword evidence="4 10" id="KW-0533">Nickel</keyword>
<sequence length="179" mass="20021">MAFNTETAPGVQEQAPAETRGFTLNHTMLRIKDPERSLAFYTGVLGLRLLRRLDFPEMSFSLFFLSHAADSEQPPADEGERTAYTFARPGVLELTYNWGDEKDPEVSFHSGNEPPKGFGHIGIAVPDLDAAAAWLEQCGVDWVKRPADGKMNMIAFIRDPDGYWIEIFEPARMKDVGRG</sequence>
<evidence type="ECO:0000256" key="8">
    <source>
        <dbReference type="PIRSR" id="PIRSR604361-1"/>
    </source>
</evidence>
<dbReference type="EC" id="4.4.1.5" evidence="3 10"/>
<reference evidence="12 13" key="1">
    <citation type="submission" date="2018-05" db="EMBL/GenBank/DDBJ databases">
        <title>Spiribacter halobius sp. nov., a moderately halophilic bacterium isolated from marine solar saltern.</title>
        <authorList>
            <person name="Zheng W.-S."/>
            <person name="Lu D.-C."/>
            <person name="Du Z.-J."/>
        </authorList>
    </citation>
    <scope>NUCLEOTIDE SEQUENCE [LARGE SCALE GENOMIC DNA]</scope>
    <source>
        <strain evidence="12 13">E85</strain>
    </source>
</reference>
<dbReference type="InterPro" id="IPR004360">
    <property type="entry name" value="Glyas_Fos-R_dOase_dom"/>
</dbReference>
<protein>
    <recommendedName>
        <fullName evidence="3 10">Lactoylglutathione lyase</fullName>
        <ecNumber evidence="3 10">4.4.1.5</ecNumber>
    </recommendedName>
    <alternativeName>
        <fullName evidence="10">Glyoxalase I</fullName>
    </alternativeName>
</protein>
<evidence type="ECO:0000256" key="3">
    <source>
        <dbReference type="ARBA" id="ARBA00012081"/>
    </source>
</evidence>
<keyword evidence="13" id="KW-1185">Reference proteome</keyword>
<feature type="active site" description="Proton donor/acceptor" evidence="8">
    <location>
        <position position="166"/>
    </location>
</feature>
<evidence type="ECO:0000313" key="12">
    <source>
        <dbReference type="EMBL" id="PWG64874.1"/>
    </source>
</evidence>
<dbReference type="PANTHER" id="PTHR10374:SF30">
    <property type="entry name" value="LACTOYLGLUTATHIONE LYASE"/>
    <property type="match status" value="1"/>
</dbReference>
<feature type="binding site" evidence="9">
    <location>
        <position position="166"/>
    </location>
    <ligand>
        <name>Zn(2+)</name>
        <dbReference type="ChEBI" id="CHEBI:29105"/>
        <note>ligand shared between dimeric partners</note>
    </ligand>
</feature>
<comment type="pathway">
    <text evidence="1 10">Secondary metabolite metabolism; methylglyoxal degradation; (R)-lactate from methylglyoxal: step 1/2.</text>
</comment>
<dbReference type="GO" id="GO:0004462">
    <property type="term" value="F:lactoylglutathione lyase activity"/>
    <property type="evidence" value="ECO:0007669"/>
    <property type="project" value="UniProtKB-UniRule"/>
</dbReference>
<evidence type="ECO:0000256" key="9">
    <source>
        <dbReference type="PIRSR" id="PIRSR604361-3"/>
    </source>
</evidence>
<feature type="binding site" evidence="9">
    <location>
        <position position="120"/>
    </location>
    <ligand>
        <name>Zn(2+)</name>
        <dbReference type="ChEBI" id="CHEBI:29105"/>
        <note>ligand shared between dimeric partners</note>
    </ligand>
</feature>
<evidence type="ECO:0000256" key="10">
    <source>
        <dbReference type="RuleBase" id="RU361179"/>
    </source>
</evidence>
<dbReference type="SUPFAM" id="SSF54593">
    <property type="entry name" value="Glyoxalase/Bleomycin resistance protein/Dihydroxybiphenyl dioxygenase"/>
    <property type="match status" value="1"/>
</dbReference>
<dbReference type="NCBIfam" id="TIGR00068">
    <property type="entry name" value="glyox_I"/>
    <property type="match status" value="1"/>
</dbReference>
<name>A0A2U2N7D4_9GAMM</name>
<keyword evidence="6 9" id="KW-0862">Zinc</keyword>
<dbReference type="InterPro" id="IPR029068">
    <property type="entry name" value="Glyas_Bleomycin-R_OHBP_Dase"/>
</dbReference>